<reference evidence="2 3" key="2">
    <citation type="journal article" date="2013" name="Genome Biol. Evol.">
        <title>Genome sequencing of Giardia lamblia genotypes A2 and B isolates (DH and GS) and comparative analysis with the genomes of genotypes A1 and E (WB and Pig).</title>
        <authorList>
            <person name="Adam R.D."/>
            <person name="Dahlstrom E.W."/>
            <person name="Martens C.A."/>
            <person name="Bruno D.P."/>
            <person name="Barbian K.D."/>
            <person name="Ricklefs S.M."/>
            <person name="Hernandez M.M."/>
            <person name="Narla N.P."/>
            <person name="Patel R.B."/>
            <person name="Porcella S.F."/>
            <person name="Nash T.E."/>
        </authorList>
    </citation>
    <scope>NUCLEOTIDE SEQUENCE [LARGE SCALE GENOMIC DNA]</scope>
    <source>
        <strain evidence="2 3">GS</strain>
    </source>
</reference>
<gene>
    <name evidence="2" type="ORF">GSB_150964</name>
</gene>
<keyword evidence="2" id="KW-0689">Ribosomal protein</keyword>
<feature type="compositionally biased region" description="Basic residues" evidence="1">
    <location>
        <begin position="73"/>
        <end position="86"/>
    </location>
</feature>
<reference evidence="3" key="1">
    <citation type="submission" date="2012-02" db="EMBL/GenBank/DDBJ databases">
        <title>Genome sequencing of Giardia lamblia Genotypes A2 and B isolates (DH and GS) and comparative analysis with the genomes of Genotypes A1 and E (WB and Pig).</title>
        <authorList>
            <person name="Adam R."/>
            <person name="Dahlstrom E."/>
            <person name="Martens C."/>
            <person name="Bruno D."/>
            <person name="Barbian K."/>
            <person name="Porcella S.F."/>
            <person name="Nash T."/>
        </authorList>
    </citation>
    <scope>NUCLEOTIDE SEQUENCE</scope>
    <source>
        <strain evidence="3">GS</strain>
    </source>
</reference>
<dbReference type="EMBL" id="AHHH01000150">
    <property type="protein sequence ID" value="ESU41082.1"/>
    <property type="molecule type" value="Genomic_DNA"/>
</dbReference>
<name>V6TRV4_GIAIN</name>
<comment type="caution">
    <text evidence="2">The sequence shown here is derived from an EMBL/GenBank/DDBJ whole genome shotgun (WGS) entry which is preliminary data.</text>
</comment>
<proteinExistence type="predicted"/>
<evidence type="ECO:0000256" key="1">
    <source>
        <dbReference type="SAM" id="MobiDB-lite"/>
    </source>
</evidence>
<sequence>MAHRFPPGPGLRRKGPGCQRPDHPSTSRGRPSTGLDRGGDTRGASRLPQHGSQQTPGPSCGPFLDLCSLRVLHPTRRRTPSRRRHPGPYGGAARARRAARLLAGLSRHTRPARGQRGLKALARPGSAAALSINRLSLTEGFYKYLVLPACATRAQRPTPSASLGISQPALPRRKFTGLAHMPPHHGTGRASMGVSVYSLSAQPGPQTTAPARTDRHRAPPMQASRRPTLPCASALTRTSGLCRIPIACHGHARRKPETAGNVEPLFCRSLCTGGESYRASCFAG</sequence>
<organism evidence="2 3">
    <name type="scientific">Giardia intestinalis</name>
    <name type="common">Giardia lamblia</name>
    <dbReference type="NCBI Taxonomy" id="5741"/>
    <lineage>
        <taxon>Eukaryota</taxon>
        <taxon>Metamonada</taxon>
        <taxon>Diplomonadida</taxon>
        <taxon>Hexamitidae</taxon>
        <taxon>Giardiinae</taxon>
        <taxon>Giardia</taxon>
    </lineage>
</organism>
<protein>
    <submittedName>
        <fullName evidence="2">LSU ribosomal protein L3P</fullName>
    </submittedName>
</protein>
<feature type="region of interest" description="Disordered" evidence="1">
    <location>
        <begin position="199"/>
        <end position="226"/>
    </location>
</feature>
<evidence type="ECO:0000313" key="2">
    <source>
        <dbReference type="EMBL" id="ESU41082.1"/>
    </source>
</evidence>
<dbReference type="GO" id="GO:0005840">
    <property type="term" value="C:ribosome"/>
    <property type="evidence" value="ECO:0007669"/>
    <property type="project" value="UniProtKB-KW"/>
</dbReference>
<dbReference type="AlphaFoldDB" id="V6TRV4"/>
<dbReference type="Proteomes" id="UP000018040">
    <property type="component" value="Unassembled WGS sequence"/>
</dbReference>
<evidence type="ECO:0000313" key="3">
    <source>
        <dbReference type="Proteomes" id="UP000018040"/>
    </source>
</evidence>
<feature type="region of interest" description="Disordered" evidence="1">
    <location>
        <begin position="1"/>
        <end position="93"/>
    </location>
</feature>
<keyword evidence="2" id="KW-0687">Ribonucleoprotein</keyword>
<feature type="compositionally biased region" description="Polar residues" evidence="1">
    <location>
        <begin position="199"/>
        <end position="210"/>
    </location>
</feature>
<accession>V6TRV4</accession>